<dbReference type="Pfam" id="PF02983">
    <property type="entry name" value="Pro_Al_protease"/>
    <property type="match status" value="1"/>
</dbReference>
<evidence type="ECO:0000256" key="6">
    <source>
        <dbReference type="ARBA" id="ARBA00023145"/>
    </source>
</evidence>
<feature type="compositionally biased region" description="Low complexity" evidence="8">
    <location>
        <begin position="324"/>
        <end position="335"/>
    </location>
</feature>
<dbReference type="InterPro" id="IPR035070">
    <property type="entry name" value="Streptogrisin_prodomain"/>
</dbReference>
<evidence type="ECO:0000256" key="8">
    <source>
        <dbReference type="SAM" id="MobiDB-lite"/>
    </source>
</evidence>
<name>A0A344L515_9PSEU</name>
<accession>A0A344L515</accession>
<sequence>MARRLVALLGAAVAVSGVITAMTVTSAVAGTSAEVLGALQRDFGISAGEAATRLSDEDRAAKTDRLLRKKLSHGYGGSWYDPAKAKLVVAVTGDDAAKTARADGAEAVVVARTEAQLDALKSKLDNRSASSPRTVAGWYVDVPSNKIVLLSRGAALGAAHSFVAASGVPADAVSVVASTESPRPLIDVVGGNAYYIGSGTRCSVGFSVTDGFVTAGHCGNTGASTSQPTGQFAGSSFPGNDYAYVRVAAGNTPIGAVNNYAGGRIPVAGSQDAPVGSSICRSGSTTGWRCGTIQARNSSVTYPQGTVSGLIRTSACAEPGDSGGSAISGSQAQGVTSGGSGNCSSGGTTYFQPVNEILQTYGLTLVTDGGNPPGGDCDDAENTYTGNLASGGNAIQPNGGSYTTTTSGTHRGCLAGPAGSDFDLYLQKWNGSSWAAVASGTSPAASETVTYNGTAGTYRWRVHAYSGSGTYTLGTDAP</sequence>
<evidence type="ECO:0000256" key="3">
    <source>
        <dbReference type="ARBA" id="ARBA00022729"/>
    </source>
</evidence>
<evidence type="ECO:0000313" key="11">
    <source>
        <dbReference type="EMBL" id="AXB43139.1"/>
    </source>
</evidence>
<evidence type="ECO:0000256" key="9">
    <source>
        <dbReference type="SAM" id="SignalP"/>
    </source>
</evidence>
<dbReference type="Gene3D" id="3.30.300.50">
    <property type="match status" value="2"/>
</dbReference>
<dbReference type="PRINTS" id="PR00861">
    <property type="entry name" value="ALYTICPTASE"/>
</dbReference>
<keyword evidence="2" id="KW-0645">Protease</keyword>
<keyword evidence="5" id="KW-0720">Serine protease</keyword>
<dbReference type="Proteomes" id="UP000250434">
    <property type="component" value="Chromosome"/>
</dbReference>
<evidence type="ECO:0000259" key="10">
    <source>
        <dbReference type="Pfam" id="PF02983"/>
    </source>
</evidence>
<dbReference type="InterPro" id="IPR009003">
    <property type="entry name" value="Peptidase_S1_PA"/>
</dbReference>
<keyword evidence="6" id="KW-0865">Zymogen</keyword>
<dbReference type="Gene3D" id="2.60.120.380">
    <property type="match status" value="1"/>
</dbReference>
<feature type="chain" id="PRO_5038422440" evidence="9">
    <location>
        <begin position="22"/>
        <end position="478"/>
    </location>
</feature>
<keyword evidence="3 9" id="KW-0732">Signal</keyword>
<dbReference type="EMBL" id="CP015163">
    <property type="protein sequence ID" value="AXB43139.1"/>
    <property type="molecule type" value="Genomic_DNA"/>
</dbReference>
<dbReference type="AlphaFoldDB" id="A0A344L515"/>
<dbReference type="RefSeq" id="WP_113692384.1">
    <property type="nucleotide sequence ID" value="NZ_CP015163.1"/>
</dbReference>
<dbReference type="InterPro" id="IPR043504">
    <property type="entry name" value="Peptidase_S1_PA_chymotrypsin"/>
</dbReference>
<reference evidence="11 12" key="1">
    <citation type="submission" date="2016-04" db="EMBL/GenBank/DDBJ databases">
        <title>Complete genome sequence and analysis of deep-sea sediment isolate, Amycolatopsis sp. WP1.</title>
        <authorList>
            <person name="Wang H."/>
            <person name="Chen S."/>
            <person name="Wu Q."/>
        </authorList>
    </citation>
    <scope>NUCLEOTIDE SEQUENCE [LARGE SCALE GENOMIC DNA]</scope>
    <source>
        <strain evidence="11 12">WP1</strain>
    </source>
</reference>
<dbReference type="GO" id="GO:0005576">
    <property type="term" value="C:extracellular region"/>
    <property type="evidence" value="ECO:0007669"/>
    <property type="project" value="InterPro"/>
</dbReference>
<evidence type="ECO:0000256" key="1">
    <source>
        <dbReference type="ARBA" id="ARBA00007664"/>
    </source>
</evidence>
<dbReference type="GO" id="GO:0006508">
    <property type="term" value="P:proteolysis"/>
    <property type="evidence" value="ECO:0007669"/>
    <property type="project" value="UniProtKB-KW"/>
</dbReference>
<dbReference type="KEGG" id="aab:A4R43_11740"/>
<dbReference type="OrthoDB" id="8781117at2"/>
<comment type="similarity">
    <text evidence="1">Belongs to the peptidase S1 family.</text>
</comment>
<evidence type="ECO:0000256" key="2">
    <source>
        <dbReference type="ARBA" id="ARBA00022670"/>
    </source>
</evidence>
<evidence type="ECO:0000256" key="7">
    <source>
        <dbReference type="ARBA" id="ARBA00023157"/>
    </source>
</evidence>
<dbReference type="SUPFAM" id="SSF50494">
    <property type="entry name" value="Trypsin-like serine proteases"/>
    <property type="match status" value="1"/>
</dbReference>
<feature type="signal peptide" evidence="9">
    <location>
        <begin position="1"/>
        <end position="21"/>
    </location>
</feature>
<dbReference type="InterPro" id="IPR004236">
    <property type="entry name" value="Pept_S1_alpha_lytic"/>
</dbReference>
<organism evidence="11 12">
    <name type="scientific">Amycolatopsis albispora</name>
    <dbReference type="NCBI Taxonomy" id="1804986"/>
    <lineage>
        <taxon>Bacteria</taxon>
        <taxon>Bacillati</taxon>
        <taxon>Actinomycetota</taxon>
        <taxon>Actinomycetes</taxon>
        <taxon>Pseudonocardiales</taxon>
        <taxon>Pseudonocardiaceae</taxon>
        <taxon>Amycolatopsis</taxon>
    </lineage>
</organism>
<keyword evidence="12" id="KW-1185">Reference proteome</keyword>
<protein>
    <submittedName>
        <fullName evidence="11">Streptogrisin</fullName>
    </submittedName>
</protein>
<feature type="domain" description="Peptidase S1A alpha-lytic prodomain" evidence="10">
    <location>
        <begin position="112"/>
        <end position="170"/>
    </location>
</feature>
<evidence type="ECO:0000256" key="5">
    <source>
        <dbReference type="ARBA" id="ARBA00022825"/>
    </source>
</evidence>
<dbReference type="GO" id="GO:0004252">
    <property type="term" value="F:serine-type endopeptidase activity"/>
    <property type="evidence" value="ECO:0007669"/>
    <property type="project" value="InterPro"/>
</dbReference>
<gene>
    <name evidence="11" type="ORF">A4R43_11740</name>
</gene>
<dbReference type="Gene3D" id="2.40.10.10">
    <property type="entry name" value="Trypsin-like serine proteases"/>
    <property type="match status" value="2"/>
</dbReference>
<proteinExistence type="inferred from homology"/>
<keyword evidence="4" id="KW-0378">Hydrolase</keyword>
<dbReference type="InterPro" id="IPR001316">
    <property type="entry name" value="Pept_S1A_streptogrisin"/>
</dbReference>
<evidence type="ECO:0000313" key="12">
    <source>
        <dbReference type="Proteomes" id="UP000250434"/>
    </source>
</evidence>
<evidence type="ECO:0000256" key="4">
    <source>
        <dbReference type="ARBA" id="ARBA00022801"/>
    </source>
</evidence>
<keyword evidence="7" id="KW-1015">Disulfide bond</keyword>
<dbReference type="CDD" id="cd21112">
    <property type="entry name" value="alphaLP-like"/>
    <property type="match status" value="1"/>
</dbReference>
<feature type="region of interest" description="Disordered" evidence="8">
    <location>
        <begin position="321"/>
        <end position="340"/>
    </location>
</feature>